<name>A0A4R8FCS3_9RHOB</name>
<evidence type="ECO:0000256" key="2">
    <source>
        <dbReference type="SAM" id="Phobius"/>
    </source>
</evidence>
<dbReference type="EMBL" id="SOEB01000042">
    <property type="protein sequence ID" value="TDX21265.1"/>
    <property type="molecule type" value="Genomic_DNA"/>
</dbReference>
<dbReference type="AlphaFoldDB" id="A0A4R8FCS3"/>
<feature type="region of interest" description="Disordered" evidence="1">
    <location>
        <begin position="80"/>
        <end position="129"/>
    </location>
</feature>
<keyword evidence="2" id="KW-0812">Transmembrane</keyword>
<protein>
    <submittedName>
        <fullName evidence="3">Uncharacterized protein</fullName>
    </submittedName>
</protein>
<reference evidence="3 4" key="1">
    <citation type="submission" date="2019-03" db="EMBL/GenBank/DDBJ databases">
        <title>Genomic Encyclopedia of Type Strains, Phase IV (KMG-IV): sequencing the most valuable type-strain genomes for metagenomic binning, comparative biology and taxonomic classification.</title>
        <authorList>
            <person name="Goeker M."/>
        </authorList>
    </citation>
    <scope>NUCLEOTIDE SEQUENCE [LARGE SCALE GENOMIC DNA]</scope>
    <source>
        <strain evidence="3 4">JA181</strain>
    </source>
</reference>
<keyword evidence="2" id="KW-0472">Membrane</keyword>
<accession>A0A4R8FCS3</accession>
<sequence>MARAPLFLAREGYRRRRLADMARLLPVLGAALFLVPALDARDGLGAGMLIYLFSAWFGLILASAFVSARLARAAPPEGAELAFEPPASEPPASEPPASEPPASEPPVSEPPVSEPPVSEPTADPSEGAR</sequence>
<organism evidence="3 4">
    <name type="scientific">Rhodovulum visakhapatnamense</name>
    <dbReference type="NCBI Taxonomy" id="364297"/>
    <lineage>
        <taxon>Bacteria</taxon>
        <taxon>Pseudomonadati</taxon>
        <taxon>Pseudomonadota</taxon>
        <taxon>Alphaproteobacteria</taxon>
        <taxon>Rhodobacterales</taxon>
        <taxon>Paracoccaceae</taxon>
        <taxon>Rhodovulum</taxon>
    </lineage>
</organism>
<comment type="caution">
    <text evidence="3">The sequence shown here is derived from an EMBL/GenBank/DDBJ whole genome shotgun (WGS) entry which is preliminary data.</text>
</comment>
<feature type="transmembrane region" description="Helical" evidence="2">
    <location>
        <begin position="50"/>
        <end position="71"/>
    </location>
</feature>
<dbReference type="Proteomes" id="UP000295484">
    <property type="component" value="Unassembled WGS sequence"/>
</dbReference>
<feature type="compositionally biased region" description="Pro residues" evidence="1">
    <location>
        <begin position="87"/>
        <end position="118"/>
    </location>
</feature>
<gene>
    <name evidence="3" type="ORF">EV657_1429</name>
</gene>
<evidence type="ECO:0000313" key="3">
    <source>
        <dbReference type="EMBL" id="TDX21265.1"/>
    </source>
</evidence>
<evidence type="ECO:0000256" key="1">
    <source>
        <dbReference type="SAM" id="MobiDB-lite"/>
    </source>
</evidence>
<evidence type="ECO:0000313" key="4">
    <source>
        <dbReference type="Proteomes" id="UP000295484"/>
    </source>
</evidence>
<keyword evidence="2" id="KW-1133">Transmembrane helix</keyword>
<proteinExistence type="predicted"/>
<dbReference type="RefSeq" id="WP_243837758.1">
    <property type="nucleotide sequence ID" value="NZ_SOEB01000042.1"/>
</dbReference>